<feature type="binding site" evidence="5">
    <location>
        <position position="218"/>
    </location>
    <ligand>
        <name>Fe cation</name>
        <dbReference type="ChEBI" id="CHEBI:24875"/>
        <note>catalytic</note>
    </ligand>
</feature>
<keyword evidence="6 7" id="KW-0223">Dioxygenase</keyword>
<dbReference type="InterPro" id="IPR004294">
    <property type="entry name" value="Carotenoid_Oase"/>
</dbReference>
<dbReference type="GO" id="GO:0010436">
    <property type="term" value="F:carotenoid dioxygenase activity"/>
    <property type="evidence" value="ECO:0007669"/>
    <property type="project" value="TreeGrafter"/>
</dbReference>
<keyword evidence="4 5" id="KW-0408">Iron</keyword>
<evidence type="ECO:0000256" key="1">
    <source>
        <dbReference type="ARBA" id="ARBA00006787"/>
    </source>
</evidence>
<evidence type="ECO:0000256" key="6">
    <source>
        <dbReference type="RuleBase" id="RU364048"/>
    </source>
</evidence>
<evidence type="ECO:0000256" key="2">
    <source>
        <dbReference type="ARBA" id="ARBA00022723"/>
    </source>
</evidence>
<evidence type="ECO:0000256" key="5">
    <source>
        <dbReference type="PIRSR" id="PIRSR604294-1"/>
    </source>
</evidence>
<dbReference type="OrthoDB" id="6636843at2"/>
<gene>
    <name evidence="7" type="ORF">GRI99_03750</name>
</gene>
<dbReference type="GO" id="GO:0016121">
    <property type="term" value="P:carotene catabolic process"/>
    <property type="evidence" value="ECO:0007669"/>
    <property type="project" value="TreeGrafter"/>
</dbReference>
<dbReference type="EC" id="1.13.11.-" evidence="6"/>
<keyword evidence="3 6" id="KW-0560">Oxidoreductase</keyword>
<dbReference type="PANTHER" id="PTHR10543:SF89">
    <property type="entry name" value="CAROTENOID 9,10(9',10')-CLEAVAGE DIOXYGENASE 1"/>
    <property type="match status" value="1"/>
</dbReference>
<keyword evidence="8" id="KW-1185">Reference proteome</keyword>
<name>A0A844YUQ5_9SPHN</name>
<comment type="cofactor">
    <cofactor evidence="5 6">
        <name>Fe(2+)</name>
        <dbReference type="ChEBI" id="CHEBI:29033"/>
    </cofactor>
    <text evidence="5 6">Binds 1 Fe(2+) ion per subunit.</text>
</comment>
<comment type="similarity">
    <text evidence="1 6">Belongs to the carotenoid oxygenase family.</text>
</comment>
<organism evidence="7 8">
    <name type="scientific">Alteraurantiacibacter buctensis</name>
    <dbReference type="NCBI Taxonomy" id="1503981"/>
    <lineage>
        <taxon>Bacteria</taxon>
        <taxon>Pseudomonadati</taxon>
        <taxon>Pseudomonadota</taxon>
        <taxon>Alphaproteobacteria</taxon>
        <taxon>Sphingomonadales</taxon>
        <taxon>Erythrobacteraceae</taxon>
        <taxon>Alteraurantiacibacter</taxon>
    </lineage>
</organism>
<dbReference type="Proteomes" id="UP000466966">
    <property type="component" value="Unassembled WGS sequence"/>
</dbReference>
<dbReference type="AlphaFoldDB" id="A0A844YUQ5"/>
<evidence type="ECO:0000256" key="4">
    <source>
        <dbReference type="ARBA" id="ARBA00023004"/>
    </source>
</evidence>
<proteinExistence type="inferred from homology"/>
<evidence type="ECO:0000313" key="7">
    <source>
        <dbReference type="EMBL" id="MXO70746.1"/>
    </source>
</evidence>
<keyword evidence="2 5" id="KW-0479">Metal-binding</keyword>
<protein>
    <recommendedName>
        <fullName evidence="6">Dioxygenase</fullName>
        <ecNumber evidence="6">1.13.11.-</ecNumber>
    </recommendedName>
</protein>
<feature type="binding site" evidence="5">
    <location>
        <position position="475"/>
    </location>
    <ligand>
        <name>Fe cation</name>
        <dbReference type="ChEBI" id="CHEBI:24875"/>
        <note>catalytic</note>
    </ligand>
</feature>
<dbReference type="Pfam" id="PF03055">
    <property type="entry name" value="RPE65"/>
    <property type="match status" value="1"/>
</dbReference>
<dbReference type="RefSeq" id="WP_160770622.1">
    <property type="nucleotide sequence ID" value="NZ_WTYV01000001.1"/>
</dbReference>
<evidence type="ECO:0000313" key="8">
    <source>
        <dbReference type="Proteomes" id="UP000466966"/>
    </source>
</evidence>
<dbReference type="GO" id="GO:0046872">
    <property type="term" value="F:metal ion binding"/>
    <property type="evidence" value="ECO:0007669"/>
    <property type="project" value="UniProtKB-KW"/>
</dbReference>
<dbReference type="EMBL" id="WTYV01000001">
    <property type="protein sequence ID" value="MXO70746.1"/>
    <property type="molecule type" value="Genomic_DNA"/>
</dbReference>
<accession>A0A844YUQ5</accession>
<sequence length="500" mass="56081">MVDFSGDPSARGFYAPLRFEADLHDCQVEGTLPAALDGTFYRSCVDRRYPPRVANDIPYNADGAIDMFRFRDGHVDFRSRYVRTPRYVAERRERRALFGAYRNKYTNDPLATDLSMNTANTTPIVHAGKLFAMKESSPPMLLDPHTLRTIEEHDFGGRLGATSFTAHPKIDPTTGEMIAFSYEAKGDLSDDLAVHFFTPDGTLTRSVWLKCPVVSMMHDFMITQTHVILPTTGMVTSEARLLAGENHWAYDPAVPGYVGILPRDGTTQDVRWFQGPPDRAMLIHATNARTEGNKVILDAPVARGNFNPQFPNADGSPFDHEARKNTVRRWTFDLATGAWDEEILFPGVTPTSFTRMDDRFITKAFRWSFNLLTDTALPWDEARAGPLGSQWNAWYRFDHLHGTYEKCSAGPTHTLLEPQFVPRGADAPEGDGYVIGVANNLATMASELVVVDAVDFAAGPIARVKLPFRLHMQVHGWWVSSADLPFDFGRDYDYDGPQYL</sequence>
<feature type="binding site" evidence="5">
    <location>
        <position position="284"/>
    </location>
    <ligand>
        <name>Fe cation</name>
        <dbReference type="ChEBI" id="CHEBI:24875"/>
        <note>catalytic</note>
    </ligand>
</feature>
<comment type="caution">
    <text evidence="7">The sequence shown here is derived from an EMBL/GenBank/DDBJ whole genome shotgun (WGS) entry which is preliminary data.</text>
</comment>
<dbReference type="PANTHER" id="PTHR10543">
    <property type="entry name" value="BETA-CAROTENE DIOXYGENASE"/>
    <property type="match status" value="1"/>
</dbReference>
<evidence type="ECO:0000256" key="3">
    <source>
        <dbReference type="ARBA" id="ARBA00023002"/>
    </source>
</evidence>
<feature type="binding site" evidence="5">
    <location>
        <position position="167"/>
    </location>
    <ligand>
        <name>Fe cation</name>
        <dbReference type="ChEBI" id="CHEBI:24875"/>
        <note>catalytic</note>
    </ligand>
</feature>
<reference evidence="7 8" key="1">
    <citation type="submission" date="2019-12" db="EMBL/GenBank/DDBJ databases">
        <title>Genomic-based taxomic classification of the family Erythrobacteraceae.</title>
        <authorList>
            <person name="Xu L."/>
        </authorList>
    </citation>
    <scope>NUCLEOTIDE SEQUENCE [LARGE SCALE GENOMIC DNA]</scope>
    <source>
        <strain evidence="7 8">M0322</strain>
    </source>
</reference>